<evidence type="ECO:0000256" key="4">
    <source>
        <dbReference type="ARBA" id="ARBA00022679"/>
    </source>
</evidence>
<feature type="binding site" evidence="7">
    <location>
        <position position="157"/>
    </location>
    <ligand>
        <name>3-phosphoshikimate</name>
        <dbReference type="ChEBI" id="CHEBI:145989"/>
    </ligand>
</feature>
<feature type="active site" description="Proton acceptor" evidence="7">
    <location>
        <position position="298"/>
    </location>
</feature>
<evidence type="ECO:0000313" key="10">
    <source>
        <dbReference type="Proteomes" id="UP000001901"/>
    </source>
</evidence>
<dbReference type="InterPro" id="IPR036968">
    <property type="entry name" value="Enolpyruvate_Tfrase_sf"/>
</dbReference>
<evidence type="ECO:0000256" key="1">
    <source>
        <dbReference type="ARBA" id="ARBA00004811"/>
    </source>
</evidence>
<dbReference type="RefSeq" id="WP_012940322.1">
    <property type="nucleotide sequence ID" value="NC_013741.1"/>
</dbReference>
<dbReference type="STRING" id="572546.Arcpr_0925"/>
<keyword evidence="5 7" id="KW-0057">Aromatic amino acid biosynthesis</keyword>
<dbReference type="Pfam" id="PF00275">
    <property type="entry name" value="EPSP_synthase"/>
    <property type="match status" value="1"/>
</dbReference>
<feature type="binding site" evidence="7">
    <location>
        <position position="298"/>
    </location>
    <ligand>
        <name>3-phosphoshikimate</name>
        <dbReference type="ChEBI" id="CHEBI:145989"/>
    </ligand>
</feature>
<evidence type="ECO:0000313" key="9">
    <source>
        <dbReference type="EMBL" id="ADB57986.1"/>
    </source>
</evidence>
<dbReference type="Gene3D" id="3.65.10.10">
    <property type="entry name" value="Enolpyruvate transferase domain"/>
    <property type="match status" value="2"/>
</dbReference>
<dbReference type="NCBIfam" id="TIGR01356">
    <property type="entry name" value="aroA"/>
    <property type="match status" value="1"/>
</dbReference>
<gene>
    <name evidence="7" type="primary">aroA</name>
    <name evidence="9" type="ordered locus">Arcpr_0925</name>
</gene>
<dbReference type="CDD" id="cd01556">
    <property type="entry name" value="EPSP_synthase"/>
    <property type="match status" value="1"/>
</dbReference>
<dbReference type="InterPro" id="IPR006264">
    <property type="entry name" value="EPSP_synthase"/>
</dbReference>
<dbReference type="HAMAP" id="MF_00210">
    <property type="entry name" value="EPSP_synth"/>
    <property type="match status" value="1"/>
</dbReference>
<dbReference type="PaxDb" id="572546-Arcpr_0925"/>
<comment type="catalytic activity">
    <reaction evidence="6">
        <text>3-phosphoshikimate + phosphoenolpyruvate = 5-O-(1-carboxyvinyl)-3-phosphoshikimate + phosphate</text>
        <dbReference type="Rhea" id="RHEA:21256"/>
        <dbReference type="ChEBI" id="CHEBI:43474"/>
        <dbReference type="ChEBI" id="CHEBI:57701"/>
        <dbReference type="ChEBI" id="CHEBI:58702"/>
        <dbReference type="ChEBI" id="CHEBI:145989"/>
        <dbReference type="EC" id="2.5.1.19"/>
    </reaction>
    <physiologicalReaction direction="left-to-right" evidence="6">
        <dbReference type="Rhea" id="RHEA:21257"/>
    </physiologicalReaction>
</comment>
<feature type="binding site" evidence="7">
    <location>
        <position position="370"/>
    </location>
    <ligand>
        <name>phosphoenolpyruvate</name>
        <dbReference type="ChEBI" id="CHEBI:58702"/>
    </ligand>
</feature>
<dbReference type="HOGENOM" id="CLU_024321_0_0_2"/>
<comment type="caution">
    <text evidence="7">Lacks conserved residue(s) required for the propagation of feature annotation.</text>
</comment>
<dbReference type="GO" id="GO:0003866">
    <property type="term" value="F:3-phosphoshikimate 1-carboxyvinyltransferase activity"/>
    <property type="evidence" value="ECO:0007669"/>
    <property type="project" value="UniProtKB-UniRule"/>
</dbReference>
<accession>D2RI61</accession>
<dbReference type="AlphaFoldDB" id="D2RI61"/>
<comment type="function">
    <text evidence="7">Catalyzes the transfer of the enolpyruvyl moiety of phosphoenolpyruvate (PEP) to the 5-hydroxyl of shikimate-3-phosphate (S3P) to produce enolpyruvyl shikimate-3-phosphate and inorganic phosphate.</text>
</comment>
<evidence type="ECO:0000256" key="7">
    <source>
        <dbReference type="HAMAP-Rule" id="MF_00210"/>
    </source>
</evidence>
<keyword evidence="4 7" id="KW-0808">Transferase</keyword>
<feature type="binding site" evidence="7">
    <location>
        <position position="114"/>
    </location>
    <ligand>
        <name>phosphoenolpyruvate</name>
        <dbReference type="ChEBI" id="CHEBI:58702"/>
    </ligand>
</feature>
<dbReference type="OrthoDB" id="43788at2157"/>
<dbReference type="InterPro" id="IPR001986">
    <property type="entry name" value="Enolpyruvate_Tfrase_dom"/>
</dbReference>
<keyword evidence="3 7" id="KW-0028">Amino-acid biosynthesis</keyword>
<keyword evidence="7" id="KW-0963">Cytoplasm</keyword>
<dbReference type="eggNOG" id="arCOG04134">
    <property type="taxonomic scope" value="Archaea"/>
</dbReference>
<reference evidence="9 10" key="1">
    <citation type="journal article" date="2010" name="Stand. Genomic Sci.">
        <title>Complete genome sequence of Archaeoglobus profundus type strain (AV18).</title>
        <authorList>
            <person name="von Jan M."/>
            <person name="Lapidus A."/>
            <person name="Del Rio T.G."/>
            <person name="Copeland A."/>
            <person name="Tice H."/>
            <person name="Cheng J.F."/>
            <person name="Lucas S."/>
            <person name="Chen F."/>
            <person name="Nolan M."/>
            <person name="Goodwin L."/>
            <person name="Han C."/>
            <person name="Pitluck S."/>
            <person name="Liolios K."/>
            <person name="Ivanova N."/>
            <person name="Mavromatis K."/>
            <person name="Ovchinnikova G."/>
            <person name="Chertkov O."/>
            <person name="Pati A."/>
            <person name="Chen A."/>
            <person name="Palaniappan K."/>
            <person name="Land M."/>
            <person name="Hauser L."/>
            <person name="Chang Y.J."/>
            <person name="Jeffries C.D."/>
            <person name="Saunders E."/>
            <person name="Brettin T."/>
            <person name="Detter J.C."/>
            <person name="Chain P."/>
            <person name="Eichinger K."/>
            <person name="Huber H."/>
            <person name="Spring S."/>
            <person name="Rohde M."/>
            <person name="Goker M."/>
            <person name="Wirth R."/>
            <person name="Woyke T."/>
            <person name="Bristow J."/>
            <person name="Eisen J.A."/>
            <person name="Markowitz V."/>
            <person name="Hugenholtz P."/>
            <person name="Kyrpides N.C."/>
            <person name="Klenk H.P."/>
        </authorList>
    </citation>
    <scope>NUCLEOTIDE SEQUENCE [LARGE SCALE GENOMIC DNA]</scope>
    <source>
        <strain evidence="10">DSM 5631 / JCM 9629 / NBRC 100127 / Av18</strain>
    </source>
</reference>
<dbReference type="GeneID" id="8739590"/>
<feature type="domain" description="Enolpyruvate transferase" evidence="8">
    <location>
        <begin position="8"/>
        <end position="404"/>
    </location>
</feature>
<organism evidence="9 10">
    <name type="scientific">Archaeoglobus profundus (strain DSM 5631 / JCM 9629 / NBRC 100127 / Av18)</name>
    <dbReference type="NCBI Taxonomy" id="572546"/>
    <lineage>
        <taxon>Archaea</taxon>
        <taxon>Methanobacteriati</taxon>
        <taxon>Methanobacteriota</taxon>
        <taxon>Archaeoglobi</taxon>
        <taxon>Archaeoglobales</taxon>
        <taxon>Archaeoglobaceae</taxon>
        <taxon>Archaeoglobus</taxon>
    </lineage>
</organism>
<feature type="binding site" evidence="7">
    <location>
        <position position="25"/>
    </location>
    <ligand>
        <name>3-phosphoshikimate</name>
        <dbReference type="ChEBI" id="CHEBI:145989"/>
    </ligand>
</feature>
<comment type="subunit">
    <text evidence="7">Monomer.</text>
</comment>
<dbReference type="Proteomes" id="UP000001901">
    <property type="component" value="Chromosome"/>
</dbReference>
<dbReference type="EC" id="2.5.1.19" evidence="7"/>
<dbReference type="GO" id="GO:0009073">
    <property type="term" value="P:aromatic amino acid family biosynthetic process"/>
    <property type="evidence" value="ECO:0007669"/>
    <property type="project" value="UniProtKB-KW"/>
</dbReference>
<evidence type="ECO:0000256" key="5">
    <source>
        <dbReference type="ARBA" id="ARBA00023141"/>
    </source>
</evidence>
<feature type="binding site" evidence="7">
    <location>
        <position position="21"/>
    </location>
    <ligand>
        <name>3-phosphoshikimate</name>
        <dbReference type="ChEBI" id="CHEBI:145989"/>
    </ligand>
</feature>
<name>D2RI61_ARCPA</name>
<feature type="binding site" evidence="7">
    <location>
        <position position="184"/>
    </location>
    <ligand>
        <name>3-phosphoshikimate</name>
        <dbReference type="ChEBI" id="CHEBI:145989"/>
    </ligand>
</feature>
<feature type="binding site" evidence="7">
    <location>
        <position position="158"/>
    </location>
    <ligand>
        <name>3-phosphoshikimate</name>
        <dbReference type="ChEBI" id="CHEBI:145989"/>
    </ligand>
</feature>
<dbReference type="InterPro" id="IPR023193">
    <property type="entry name" value="EPSP_synthase_CS"/>
</dbReference>
<feature type="binding site" evidence="7">
    <location>
        <position position="20"/>
    </location>
    <ligand>
        <name>3-phosphoshikimate</name>
        <dbReference type="ChEBI" id="CHEBI:145989"/>
    </ligand>
</feature>
<dbReference type="KEGG" id="apo:Arcpr_0925"/>
<dbReference type="PANTHER" id="PTHR21090:SF5">
    <property type="entry name" value="PENTAFUNCTIONAL AROM POLYPEPTIDE"/>
    <property type="match status" value="1"/>
</dbReference>
<dbReference type="EMBL" id="CP001857">
    <property type="protein sequence ID" value="ADB57986.1"/>
    <property type="molecule type" value="Genomic_DNA"/>
</dbReference>
<dbReference type="PIRSF" id="PIRSF000505">
    <property type="entry name" value="EPSPS"/>
    <property type="match status" value="1"/>
</dbReference>
<feature type="binding site" evidence="7">
    <location>
        <position position="325"/>
    </location>
    <ligand>
        <name>3-phosphoshikimate</name>
        <dbReference type="ChEBI" id="CHEBI:145989"/>
    </ligand>
</feature>
<comment type="subcellular location">
    <subcellularLocation>
        <location evidence="7">Cytoplasm</location>
    </subcellularLocation>
</comment>
<dbReference type="PROSITE" id="PS00885">
    <property type="entry name" value="EPSP_SYNTHASE_2"/>
    <property type="match status" value="1"/>
</dbReference>
<dbReference type="GO" id="GO:0009423">
    <property type="term" value="P:chorismate biosynthetic process"/>
    <property type="evidence" value="ECO:0007669"/>
    <property type="project" value="UniProtKB-UniRule"/>
</dbReference>
<feature type="binding site" evidence="7">
    <location>
        <position position="159"/>
    </location>
    <ligand>
        <name>3-phosphoshikimate</name>
        <dbReference type="ChEBI" id="CHEBI:145989"/>
    </ligand>
</feature>
<dbReference type="InterPro" id="IPR013792">
    <property type="entry name" value="RNA3'P_cycl/enolpyr_Trfase_a/b"/>
</dbReference>
<proteinExistence type="inferred from homology"/>
<sequence>MDITIYRSEVEGVATPPPSKSYTHRAFLSSALSRHSEIFNPLIAEDTLATLRCCKGIGARFFRHRCFEFFGCDEIKSGYFYVSNSGTTLRLFMGILSLSKGVSVLDGDESIRRRPNLELAKALIKLGAKVKGFRDFSAPIIVGGILKGGCVKIRAISSQFVSALLFSLPLAKFDSELRVIDVKSKPYIDVTLHVLEESGIKLEREGNTFYIECEQEFRLRRFDVPADFSSASYLIASGVLAGRVELRGVYDSRQGDKAIVDIVRSMGGEVRWKKEDGVLIAEKSELEGIEVDAGDTPDLVPTIAVLGAVAKGRTVIYNAEHLRYKETNRIETTYRNLKALGVEVEKRRDGLVIKGGNIRGGVVDSYGDHRIAMAFAVLGLVADKVTVKNAEVVSVSFPNFFDVLKDLGAKVEIV</sequence>
<keyword evidence="10" id="KW-1185">Reference proteome</keyword>
<evidence type="ECO:0000256" key="3">
    <source>
        <dbReference type="ARBA" id="ARBA00022605"/>
    </source>
</evidence>
<comment type="pathway">
    <text evidence="1">Metabolic intermediate biosynthesis; chorismate biosynthesis; chorismate from D-erythrose 4-phosphate and phosphoenolpyruvate: step 6/7.</text>
</comment>
<dbReference type="UniPathway" id="UPA00053">
    <property type="reaction ID" value="UER00089"/>
</dbReference>
<dbReference type="SUPFAM" id="SSF55205">
    <property type="entry name" value="EPT/RTPC-like"/>
    <property type="match status" value="1"/>
</dbReference>
<comment type="similarity">
    <text evidence="2 7">Belongs to the EPSP synthase family.</text>
</comment>
<dbReference type="GO" id="GO:0005737">
    <property type="term" value="C:cytoplasm"/>
    <property type="evidence" value="ECO:0007669"/>
    <property type="project" value="UniProtKB-SubCell"/>
</dbReference>
<protein>
    <recommendedName>
        <fullName evidence="7">3-phosphoshikimate 1-carboxyvinyltransferase</fullName>
        <ecNumber evidence="7">2.5.1.19</ecNumber>
    </recommendedName>
    <alternativeName>
        <fullName evidence="7">5-enolpyruvylshikimate-3-phosphate synthase</fullName>
        <shortName evidence="7">EPSP synthase</shortName>
        <shortName evidence="7">EPSPS</shortName>
    </alternativeName>
</protein>
<evidence type="ECO:0000259" key="8">
    <source>
        <dbReference type="Pfam" id="PF00275"/>
    </source>
</evidence>
<evidence type="ECO:0000256" key="6">
    <source>
        <dbReference type="ARBA" id="ARBA00044633"/>
    </source>
</evidence>
<evidence type="ECO:0000256" key="2">
    <source>
        <dbReference type="ARBA" id="ARBA00009948"/>
    </source>
</evidence>
<dbReference type="PANTHER" id="PTHR21090">
    <property type="entry name" value="AROM/DEHYDROQUINATE SYNTHASE"/>
    <property type="match status" value="1"/>
</dbReference>
<feature type="binding site" evidence="7">
    <location>
        <position position="329"/>
    </location>
    <ligand>
        <name>phosphoenolpyruvate</name>
        <dbReference type="ChEBI" id="CHEBI:58702"/>
    </ligand>
</feature>
<feature type="binding site" evidence="7">
    <location>
        <position position="159"/>
    </location>
    <ligand>
        <name>phosphoenolpyruvate</name>
        <dbReference type="ChEBI" id="CHEBI:58702"/>
    </ligand>
</feature>
<feature type="binding site" evidence="7">
    <location>
        <position position="20"/>
    </location>
    <ligand>
        <name>phosphoenolpyruvate</name>
        <dbReference type="ChEBI" id="CHEBI:58702"/>
    </ligand>
</feature>
<dbReference type="GO" id="GO:0008652">
    <property type="term" value="P:amino acid biosynthetic process"/>
    <property type="evidence" value="ECO:0007669"/>
    <property type="project" value="UniProtKB-KW"/>
</dbReference>
<feature type="binding site" evidence="7">
    <location>
        <position position="86"/>
    </location>
    <ligand>
        <name>phosphoenolpyruvate</name>
        <dbReference type="ChEBI" id="CHEBI:58702"/>
    </ligand>
</feature>